<accession>A0A9P6B083</accession>
<dbReference type="OrthoDB" id="5596051at2759"/>
<dbReference type="GO" id="GO:0006750">
    <property type="term" value="P:glutathione biosynthetic process"/>
    <property type="evidence" value="ECO:0007669"/>
    <property type="project" value="InterPro"/>
</dbReference>
<dbReference type="AlphaFoldDB" id="A0A9P6B083"/>
<dbReference type="PANTHER" id="PTHR13295:SF4">
    <property type="entry name" value="GLUTAMATE--CYSTEINE LIGASE REGULATORY SUBUNIT"/>
    <property type="match status" value="1"/>
</dbReference>
<reference evidence="1" key="1">
    <citation type="journal article" date="2020" name="Nat. Commun.">
        <title>Large-scale genome sequencing of mycorrhizal fungi provides insights into the early evolution of symbiotic traits.</title>
        <authorList>
            <person name="Miyauchi S."/>
            <person name="Kiss E."/>
            <person name="Kuo A."/>
            <person name="Drula E."/>
            <person name="Kohler A."/>
            <person name="Sanchez-Garcia M."/>
            <person name="Morin E."/>
            <person name="Andreopoulos B."/>
            <person name="Barry K.W."/>
            <person name="Bonito G."/>
            <person name="Buee M."/>
            <person name="Carver A."/>
            <person name="Chen C."/>
            <person name="Cichocki N."/>
            <person name="Clum A."/>
            <person name="Culley D."/>
            <person name="Crous P.W."/>
            <person name="Fauchery L."/>
            <person name="Girlanda M."/>
            <person name="Hayes R.D."/>
            <person name="Keri Z."/>
            <person name="LaButti K."/>
            <person name="Lipzen A."/>
            <person name="Lombard V."/>
            <person name="Magnuson J."/>
            <person name="Maillard F."/>
            <person name="Murat C."/>
            <person name="Nolan M."/>
            <person name="Ohm R.A."/>
            <person name="Pangilinan J."/>
            <person name="Pereira M.F."/>
            <person name="Perotto S."/>
            <person name="Peter M."/>
            <person name="Pfister S."/>
            <person name="Riley R."/>
            <person name="Sitrit Y."/>
            <person name="Stielow J.B."/>
            <person name="Szollosi G."/>
            <person name="Zifcakova L."/>
            <person name="Stursova M."/>
            <person name="Spatafora J.W."/>
            <person name="Tedersoo L."/>
            <person name="Vaario L.M."/>
            <person name="Yamada A."/>
            <person name="Yan M."/>
            <person name="Wang P."/>
            <person name="Xu J."/>
            <person name="Bruns T."/>
            <person name="Baldrian P."/>
            <person name="Vilgalys R."/>
            <person name="Dunand C."/>
            <person name="Henrissat B."/>
            <person name="Grigoriev I.V."/>
            <person name="Hibbett D."/>
            <person name="Nagy L.G."/>
            <person name="Martin F.M."/>
        </authorList>
    </citation>
    <scope>NUCLEOTIDE SEQUENCE</scope>
    <source>
        <strain evidence="1">UP504</strain>
    </source>
</reference>
<dbReference type="GO" id="GO:0035226">
    <property type="term" value="F:glutamate-cysteine ligase catalytic subunit binding"/>
    <property type="evidence" value="ECO:0007669"/>
    <property type="project" value="InterPro"/>
</dbReference>
<dbReference type="GO" id="GO:0017109">
    <property type="term" value="C:glutamate-cysteine ligase complex"/>
    <property type="evidence" value="ECO:0007669"/>
    <property type="project" value="TreeGrafter"/>
</dbReference>
<proteinExistence type="predicted"/>
<dbReference type="InterPro" id="IPR032963">
    <property type="entry name" value="Gclm"/>
</dbReference>
<dbReference type="PANTHER" id="PTHR13295">
    <property type="entry name" value="GLUTAMATE CYSTEINE LIGASE REGULATORY SUBUNIT"/>
    <property type="match status" value="1"/>
</dbReference>
<evidence type="ECO:0000313" key="2">
    <source>
        <dbReference type="Proteomes" id="UP000886523"/>
    </source>
</evidence>
<keyword evidence="2" id="KW-1185">Reference proteome</keyword>
<gene>
    <name evidence="1" type="ORF">BS47DRAFT_1484995</name>
</gene>
<sequence>MRHRPQRPFCVRGLHVPTAEFLASVEMPAADEAGFKIASSVRVYTHNITRRPIAWDPARQRPTQELVHSIHSALHFALDPCVNHPDEAPSFCIIPGRSHELPIAQGNCLMVPCLGDMVVKPEDVARNSKGQVTAKLFAGFDGEVLHKGDVDDALDALRRSTGVSVVHKFVISLEGIKWNGDWSDASQSVGIDIIDHLKKPWEYLCSQPDIHRLGVSDFSPIHLTRLFEIFSSSCDNKPTADASDTSRRAPHCLALEYPTINQLSFDTDLPPTLVNFATEKGIELVSHSDDLGTQTQLVNLLREFNHVLPLPPAFLDADPQESRKAFQLRWVLKYTVILPDRGLVADQGYIMSALFKSPSSSD</sequence>
<dbReference type="GO" id="GO:0030234">
    <property type="term" value="F:enzyme regulator activity"/>
    <property type="evidence" value="ECO:0007669"/>
    <property type="project" value="TreeGrafter"/>
</dbReference>
<dbReference type="EMBL" id="MU128959">
    <property type="protein sequence ID" value="KAF9514605.1"/>
    <property type="molecule type" value="Genomic_DNA"/>
</dbReference>
<organism evidence="1 2">
    <name type="scientific">Hydnum rufescens UP504</name>
    <dbReference type="NCBI Taxonomy" id="1448309"/>
    <lineage>
        <taxon>Eukaryota</taxon>
        <taxon>Fungi</taxon>
        <taxon>Dikarya</taxon>
        <taxon>Basidiomycota</taxon>
        <taxon>Agaricomycotina</taxon>
        <taxon>Agaricomycetes</taxon>
        <taxon>Cantharellales</taxon>
        <taxon>Hydnaceae</taxon>
        <taxon>Hydnum</taxon>
    </lineage>
</organism>
<comment type="caution">
    <text evidence="1">The sequence shown here is derived from an EMBL/GenBank/DDBJ whole genome shotgun (WGS) entry which is preliminary data.</text>
</comment>
<evidence type="ECO:0008006" key="3">
    <source>
        <dbReference type="Google" id="ProtNLM"/>
    </source>
</evidence>
<name>A0A9P6B083_9AGAM</name>
<evidence type="ECO:0000313" key="1">
    <source>
        <dbReference type="EMBL" id="KAF9514605.1"/>
    </source>
</evidence>
<dbReference type="Proteomes" id="UP000886523">
    <property type="component" value="Unassembled WGS sequence"/>
</dbReference>
<protein>
    <recommendedName>
        <fullName evidence="3">Glutamate--cysteine ligase modifier subunit</fullName>
    </recommendedName>
</protein>